<dbReference type="Proteomes" id="UP001198630">
    <property type="component" value="Unassembled WGS sequence"/>
</dbReference>
<dbReference type="RefSeq" id="WP_230792760.1">
    <property type="nucleotide sequence ID" value="NZ_JAJNCO010000030.1"/>
</dbReference>
<dbReference type="SUPFAM" id="SSF55347">
    <property type="entry name" value="Glyceraldehyde-3-phosphate dehydrogenase-like, C-terminal domain"/>
    <property type="match status" value="1"/>
</dbReference>
<dbReference type="Pfam" id="PF01958">
    <property type="entry name" value="Asp_DH_C"/>
    <property type="match status" value="1"/>
</dbReference>
<reference evidence="2" key="1">
    <citation type="submission" date="2021-11" db="EMBL/GenBank/DDBJ databases">
        <title>Development of a sustainable strategy for remediation of hydrocarbon-contaminated territories based on the waste exchange concept.</title>
        <authorList>
            <person name="Elkin A."/>
        </authorList>
    </citation>
    <scope>NUCLEOTIDE SEQUENCE</scope>
    <source>
        <strain evidence="2">IEGM 757</strain>
    </source>
</reference>
<proteinExistence type="predicted"/>
<feature type="domain" description="Aspartate dehydrogenase" evidence="1">
    <location>
        <begin position="2"/>
        <end position="63"/>
    </location>
</feature>
<dbReference type="InterPro" id="IPR002811">
    <property type="entry name" value="Asp_DH"/>
</dbReference>
<name>A0AAW4XPU0_RHORH</name>
<dbReference type="EMBL" id="JAJNCO010000030">
    <property type="protein sequence ID" value="MCD2114804.1"/>
    <property type="molecule type" value="Genomic_DNA"/>
</dbReference>
<sequence>MTFALATIGLDRVEVVVDADPDATNTRHIVAWNSPIGDYELTFTNAVDPPLGGRTSAITAWSVTAVVAALLQGVGSGAVVFDANLSPVAG</sequence>
<evidence type="ECO:0000313" key="2">
    <source>
        <dbReference type="EMBL" id="MCD2114804.1"/>
    </source>
</evidence>
<evidence type="ECO:0000259" key="1">
    <source>
        <dbReference type="Pfam" id="PF01958"/>
    </source>
</evidence>
<comment type="caution">
    <text evidence="2">The sequence shown here is derived from an EMBL/GenBank/DDBJ whole genome shotgun (WGS) entry which is preliminary data.</text>
</comment>
<dbReference type="GO" id="GO:0033735">
    <property type="term" value="F:aspartate dehydrogenase [NAD(P)+] activity"/>
    <property type="evidence" value="ECO:0007669"/>
    <property type="project" value="InterPro"/>
</dbReference>
<dbReference type="Gene3D" id="3.30.360.10">
    <property type="entry name" value="Dihydrodipicolinate Reductase, domain 2"/>
    <property type="match status" value="1"/>
</dbReference>
<evidence type="ECO:0000313" key="3">
    <source>
        <dbReference type="Proteomes" id="UP001198630"/>
    </source>
</evidence>
<dbReference type="GO" id="GO:0009435">
    <property type="term" value="P:NAD+ biosynthetic process"/>
    <property type="evidence" value="ECO:0007669"/>
    <property type="project" value="InterPro"/>
</dbReference>
<accession>A0AAW4XPU0</accession>
<protein>
    <submittedName>
        <fullName evidence="2">DUF108 domain-containing protein</fullName>
    </submittedName>
</protein>
<gene>
    <name evidence="2" type="ORF">LQ384_27250</name>
</gene>
<organism evidence="2 3">
    <name type="scientific">Rhodococcus rhodochrous</name>
    <dbReference type="NCBI Taxonomy" id="1829"/>
    <lineage>
        <taxon>Bacteria</taxon>
        <taxon>Bacillati</taxon>
        <taxon>Actinomycetota</taxon>
        <taxon>Actinomycetes</taxon>
        <taxon>Mycobacteriales</taxon>
        <taxon>Nocardiaceae</taxon>
        <taxon>Rhodococcus</taxon>
    </lineage>
</organism>
<dbReference type="AlphaFoldDB" id="A0AAW4XPU0"/>